<dbReference type="OrthoDB" id="2659952at2"/>
<accession>A0A3D9I1I0</accession>
<dbReference type="AlphaFoldDB" id="A0A3D9I1I0"/>
<dbReference type="RefSeq" id="WP_115994803.1">
    <property type="nucleotide sequence ID" value="NZ_QRDY01000017.1"/>
</dbReference>
<gene>
    <name evidence="1" type="ORF">DFP95_11765</name>
</gene>
<dbReference type="EMBL" id="QRDY01000017">
    <property type="protein sequence ID" value="RED55531.1"/>
    <property type="molecule type" value="Genomic_DNA"/>
</dbReference>
<proteinExistence type="predicted"/>
<reference evidence="1 2" key="1">
    <citation type="submission" date="2018-07" db="EMBL/GenBank/DDBJ databases">
        <title>Genomic Encyclopedia of Type Strains, Phase III (KMG-III): the genomes of soil and plant-associated and newly described type strains.</title>
        <authorList>
            <person name="Whitman W."/>
        </authorList>
    </citation>
    <scope>NUCLEOTIDE SEQUENCE [LARGE SCALE GENOMIC DNA]</scope>
    <source>
        <strain evidence="1 2">CECT 8236</strain>
    </source>
</reference>
<dbReference type="Proteomes" id="UP000256869">
    <property type="component" value="Unassembled WGS sequence"/>
</dbReference>
<organism evidence="1 2">
    <name type="scientific">Cohnella lupini</name>
    <dbReference type="NCBI Taxonomy" id="1294267"/>
    <lineage>
        <taxon>Bacteria</taxon>
        <taxon>Bacillati</taxon>
        <taxon>Bacillota</taxon>
        <taxon>Bacilli</taxon>
        <taxon>Bacillales</taxon>
        <taxon>Paenibacillaceae</taxon>
        <taxon>Cohnella</taxon>
    </lineage>
</organism>
<evidence type="ECO:0000313" key="2">
    <source>
        <dbReference type="Proteomes" id="UP000256869"/>
    </source>
</evidence>
<sequence length="100" mass="11363">MNIKLNFTAKGKIAIANFSNEELIELFTRYSNTLTKKYAVDISIPVTMNENIVSDGVIKLVLSNVECDIDVFFRELGRDIKVPLKKRLGVALDNVFKLER</sequence>
<protein>
    <submittedName>
        <fullName evidence="1">Uncharacterized protein</fullName>
    </submittedName>
</protein>
<keyword evidence="2" id="KW-1185">Reference proteome</keyword>
<name>A0A3D9I1I0_9BACL</name>
<evidence type="ECO:0000313" key="1">
    <source>
        <dbReference type="EMBL" id="RED55531.1"/>
    </source>
</evidence>
<comment type="caution">
    <text evidence="1">The sequence shown here is derived from an EMBL/GenBank/DDBJ whole genome shotgun (WGS) entry which is preliminary data.</text>
</comment>